<gene>
    <name evidence="6" type="ORF">MNBD_NITROSPINAE03-108</name>
</gene>
<dbReference type="PANTHER" id="PTHR35008">
    <property type="entry name" value="BLL4482 PROTEIN-RELATED"/>
    <property type="match status" value="1"/>
</dbReference>
<dbReference type="Gene3D" id="1.10.760.10">
    <property type="entry name" value="Cytochrome c-like domain"/>
    <property type="match status" value="2"/>
</dbReference>
<accession>A0A3B1CA31</accession>
<organism evidence="6">
    <name type="scientific">hydrothermal vent metagenome</name>
    <dbReference type="NCBI Taxonomy" id="652676"/>
    <lineage>
        <taxon>unclassified sequences</taxon>
        <taxon>metagenomes</taxon>
        <taxon>ecological metagenomes</taxon>
    </lineage>
</organism>
<dbReference type="SUPFAM" id="SSF46626">
    <property type="entry name" value="Cytochrome c"/>
    <property type="match status" value="2"/>
</dbReference>
<dbReference type="PANTHER" id="PTHR35008:SF8">
    <property type="entry name" value="ALCOHOL DEHYDROGENASE CYTOCHROME C SUBUNIT"/>
    <property type="match status" value="1"/>
</dbReference>
<feature type="domain" description="Cytochrome c" evidence="5">
    <location>
        <begin position="40"/>
        <end position="137"/>
    </location>
</feature>
<keyword evidence="3" id="KW-0408">Iron</keyword>
<evidence type="ECO:0000256" key="2">
    <source>
        <dbReference type="ARBA" id="ARBA00022723"/>
    </source>
</evidence>
<name>A0A3B1CA31_9ZZZZ</name>
<feature type="domain" description="Cytochrome c" evidence="5">
    <location>
        <begin position="159"/>
        <end position="256"/>
    </location>
</feature>
<evidence type="ECO:0000259" key="5">
    <source>
        <dbReference type="PROSITE" id="PS51007"/>
    </source>
</evidence>
<dbReference type="Pfam" id="PF13442">
    <property type="entry name" value="Cytochrome_CBB3"/>
    <property type="match status" value="1"/>
</dbReference>
<keyword evidence="4" id="KW-0472">Membrane</keyword>
<evidence type="ECO:0000313" key="6">
    <source>
        <dbReference type="EMBL" id="VAX23521.1"/>
    </source>
</evidence>
<dbReference type="Pfam" id="PF00034">
    <property type="entry name" value="Cytochrom_C"/>
    <property type="match status" value="1"/>
</dbReference>
<keyword evidence="4" id="KW-0812">Transmembrane</keyword>
<protein>
    <recommendedName>
        <fullName evidence="5">Cytochrome c domain-containing protein</fullName>
    </recommendedName>
</protein>
<reference evidence="6" key="1">
    <citation type="submission" date="2018-06" db="EMBL/GenBank/DDBJ databases">
        <authorList>
            <person name="Zhirakovskaya E."/>
        </authorList>
    </citation>
    <scope>NUCLEOTIDE SEQUENCE</scope>
</reference>
<evidence type="ECO:0000256" key="4">
    <source>
        <dbReference type="SAM" id="Phobius"/>
    </source>
</evidence>
<dbReference type="PROSITE" id="PS51007">
    <property type="entry name" value="CYTC"/>
    <property type="match status" value="2"/>
</dbReference>
<dbReference type="EMBL" id="UOGB01000274">
    <property type="protein sequence ID" value="VAX23521.1"/>
    <property type="molecule type" value="Genomic_DNA"/>
</dbReference>
<keyword evidence="1" id="KW-0349">Heme</keyword>
<dbReference type="GO" id="GO:0009055">
    <property type="term" value="F:electron transfer activity"/>
    <property type="evidence" value="ECO:0007669"/>
    <property type="project" value="InterPro"/>
</dbReference>
<dbReference type="InterPro" id="IPR036909">
    <property type="entry name" value="Cyt_c-like_dom_sf"/>
</dbReference>
<dbReference type="InterPro" id="IPR009056">
    <property type="entry name" value="Cyt_c-like_dom"/>
</dbReference>
<dbReference type="GO" id="GO:0046872">
    <property type="term" value="F:metal ion binding"/>
    <property type="evidence" value="ECO:0007669"/>
    <property type="project" value="UniProtKB-KW"/>
</dbReference>
<proteinExistence type="predicted"/>
<dbReference type="AlphaFoldDB" id="A0A3B1CA31"/>
<evidence type="ECO:0000256" key="1">
    <source>
        <dbReference type="ARBA" id="ARBA00022617"/>
    </source>
</evidence>
<keyword evidence="4" id="KW-1133">Transmembrane helix</keyword>
<sequence length="259" mass="27581">MSRIVNVIIRAVSVTAIVLVTGILTTAAFAQSAKPEENAENVAAGKAVYDKTCVHCHGAVGKGDGSVAYFLSGNMAPHPRDFTAGVYRFKSTIAEELPTDGDLFRTITRGVPGFMPTYSGLAPQQRWQLVYYIKSLFPGFATAEPKPIELGTPVASSMTSISRGGILFEDLGCSGCHGANGMGDGELAADLEDDISFKIMPANLTMLNSLKNGSSKDDIYRTIMTGINGTPMPSFEDTVDSKDDAWHLVNFILSLSGSK</sequence>
<evidence type="ECO:0000256" key="3">
    <source>
        <dbReference type="ARBA" id="ARBA00023004"/>
    </source>
</evidence>
<keyword evidence="2" id="KW-0479">Metal-binding</keyword>
<dbReference type="InterPro" id="IPR051459">
    <property type="entry name" value="Cytochrome_c-type_DH"/>
</dbReference>
<feature type="transmembrane region" description="Helical" evidence="4">
    <location>
        <begin position="7"/>
        <end position="30"/>
    </location>
</feature>
<dbReference type="GO" id="GO:0020037">
    <property type="term" value="F:heme binding"/>
    <property type="evidence" value="ECO:0007669"/>
    <property type="project" value="InterPro"/>
</dbReference>